<proteinExistence type="predicted"/>
<evidence type="ECO:0000313" key="3">
    <source>
        <dbReference type="Proteomes" id="UP000664132"/>
    </source>
</evidence>
<protein>
    <submittedName>
        <fullName evidence="2">Uncharacterized protein</fullName>
    </submittedName>
</protein>
<accession>A0A8H7TJU9</accession>
<dbReference type="EMBL" id="JAFJYH010000088">
    <property type="protein sequence ID" value="KAG4420231.1"/>
    <property type="molecule type" value="Genomic_DNA"/>
</dbReference>
<keyword evidence="3" id="KW-1185">Reference proteome</keyword>
<dbReference type="Proteomes" id="UP000664132">
    <property type="component" value="Unassembled WGS sequence"/>
</dbReference>
<dbReference type="OrthoDB" id="3543862at2759"/>
<evidence type="ECO:0000313" key="2">
    <source>
        <dbReference type="EMBL" id="KAG4420231.1"/>
    </source>
</evidence>
<name>A0A8H7TJU9_9HELO</name>
<gene>
    <name evidence="2" type="ORF">IFR04_006609</name>
</gene>
<dbReference type="AlphaFoldDB" id="A0A8H7TJU9"/>
<reference evidence="2" key="1">
    <citation type="submission" date="2021-02" db="EMBL/GenBank/DDBJ databases">
        <title>Genome sequence Cadophora malorum strain M34.</title>
        <authorList>
            <person name="Stefanovic E."/>
            <person name="Vu D."/>
            <person name="Scully C."/>
            <person name="Dijksterhuis J."/>
            <person name="Roader J."/>
            <person name="Houbraken J."/>
        </authorList>
    </citation>
    <scope>NUCLEOTIDE SEQUENCE</scope>
    <source>
        <strain evidence="2">M34</strain>
    </source>
</reference>
<evidence type="ECO:0000256" key="1">
    <source>
        <dbReference type="SAM" id="MobiDB-lite"/>
    </source>
</evidence>
<feature type="region of interest" description="Disordered" evidence="1">
    <location>
        <begin position="1"/>
        <end position="42"/>
    </location>
</feature>
<organism evidence="2 3">
    <name type="scientific">Cadophora malorum</name>
    <dbReference type="NCBI Taxonomy" id="108018"/>
    <lineage>
        <taxon>Eukaryota</taxon>
        <taxon>Fungi</taxon>
        <taxon>Dikarya</taxon>
        <taxon>Ascomycota</taxon>
        <taxon>Pezizomycotina</taxon>
        <taxon>Leotiomycetes</taxon>
        <taxon>Helotiales</taxon>
        <taxon>Ploettnerulaceae</taxon>
        <taxon>Cadophora</taxon>
    </lineage>
</organism>
<sequence length="286" mass="31934">MDRELRSPSSDSGSDTEVPPKPRASRNKPAKAQKSAGPSSEKTIADSLSSLNLRQHLSLYGCKLCGPHANCTCVADSIREEDAEQFGDRDPQEALDKMERREKKIEVQKQLESNNQTSPFCCMKLVHVERDGSGEFLEEGRREPILKFIKNIETAEFADSIDQLSDEDLKNIKELYRVKRTSDPTNKATFIYAPVQHNGAEAYITIFKIDPPHAFERFGGPRTGGKNGFLAFKCPVHKHSYQVGYSMYHMIGQNGTGATFGDGRLDKLMKVERLEKLVLGYGGVGF</sequence>
<comment type="caution">
    <text evidence="2">The sequence shown here is derived from an EMBL/GenBank/DDBJ whole genome shotgun (WGS) entry which is preliminary data.</text>
</comment>